<sequence>MRGGVSSLVSSLAPWLESFPDAAPSLPLEGVVEAAVREAREGARAEEDSVAAGAGPTLEGGPAAVGWEGGLPLRRLAAAASPNLAHISRTLQQRYRLSRGRTWLEFTQIFLGIFRSWLRLVASCFSLAAMVLRLLGTGTTVLSGAVAFTVVLSIGLSILSALLTVAATAADAIASLLRTLANATESVYSRSRGSSVRQQLEGDMVGPRFLEAASFEELEDLFISQLAPRLRLRSRPDAARLAGDPLLLRAYDLRLVDAAGGVVADEPAAVEARFEGGGFFGLASAAMRKAGAVLFLRLLAWKRVGLCCASPEALKYVFVLGARGAGRATAFAALAHLPVDYQVPSSVPAEIRPIQRLPGAYAVLASGMDSTDPRVAAKASHFANLEHGVFSVLVYVVSVESDPAPELLGSPVWQSLAAHKPTLLLISKGTKLTEQLMDEPRAVEQLKSSWQAVLHEGAARRGLEADMAAVLVAEMRDAAPPAGVAGPQQVRDWLAAALEGATTR</sequence>
<proteinExistence type="predicted"/>
<dbReference type="Proteomes" id="UP001165080">
    <property type="component" value="Unassembled WGS sequence"/>
</dbReference>
<organism evidence="2 3">
    <name type="scientific">Pleodorina starrii</name>
    <dbReference type="NCBI Taxonomy" id="330485"/>
    <lineage>
        <taxon>Eukaryota</taxon>
        <taxon>Viridiplantae</taxon>
        <taxon>Chlorophyta</taxon>
        <taxon>core chlorophytes</taxon>
        <taxon>Chlorophyceae</taxon>
        <taxon>CS clade</taxon>
        <taxon>Chlamydomonadales</taxon>
        <taxon>Volvocaceae</taxon>
        <taxon>Pleodorina</taxon>
    </lineage>
</organism>
<dbReference type="EMBL" id="BRXU01000010">
    <property type="protein sequence ID" value="GLC54458.1"/>
    <property type="molecule type" value="Genomic_DNA"/>
</dbReference>
<comment type="caution">
    <text evidence="2">The sequence shown here is derived from an EMBL/GenBank/DDBJ whole genome shotgun (WGS) entry which is preliminary data.</text>
</comment>
<feature type="transmembrane region" description="Helical" evidence="1">
    <location>
        <begin position="141"/>
        <end position="170"/>
    </location>
</feature>
<reference evidence="2 3" key="1">
    <citation type="journal article" date="2023" name="Commun. Biol.">
        <title>Reorganization of the ancestral sex-determining regions during the evolution of trioecy in Pleodorina starrii.</title>
        <authorList>
            <person name="Takahashi K."/>
            <person name="Suzuki S."/>
            <person name="Kawai-Toyooka H."/>
            <person name="Yamamoto K."/>
            <person name="Hamaji T."/>
            <person name="Ootsuki R."/>
            <person name="Yamaguchi H."/>
            <person name="Kawachi M."/>
            <person name="Higashiyama T."/>
            <person name="Nozaki H."/>
        </authorList>
    </citation>
    <scope>NUCLEOTIDE SEQUENCE [LARGE SCALE GENOMIC DNA]</scope>
    <source>
        <strain evidence="2 3">NIES-4479</strain>
    </source>
</reference>
<keyword evidence="1" id="KW-0472">Membrane</keyword>
<keyword evidence="1" id="KW-1133">Transmembrane helix</keyword>
<protein>
    <submittedName>
        <fullName evidence="2">Uncharacterized protein</fullName>
    </submittedName>
</protein>
<feature type="transmembrane region" description="Helical" evidence="1">
    <location>
        <begin position="117"/>
        <end position="135"/>
    </location>
</feature>
<evidence type="ECO:0000313" key="3">
    <source>
        <dbReference type="Proteomes" id="UP001165080"/>
    </source>
</evidence>
<name>A0A9W6BM68_9CHLO</name>
<keyword evidence="3" id="KW-1185">Reference proteome</keyword>
<gene>
    <name evidence="2" type="primary">PLESTMB000279</name>
    <name evidence="2" type="ORF">PLESTB_000865800</name>
</gene>
<keyword evidence="1" id="KW-0812">Transmembrane</keyword>
<evidence type="ECO:0000256" key="1">
    <source>
        <dbReference type="SAM" id="Phobius"/>
    </source>
</evidence>
<dbReference type="AlphaFoldDB" id="A0A9W6BM68"/>
<accession>A0A9W6BM68</accession>
<evidence type="ECO:0000313" key="2">
    <source>
        <dbReference type="EMBL" id="GLC54458.1"/>
    </source>
</evidence>